<protein>
    <submittedName>
        <fullName evidence="3">Uncharacterized protein</fullName>
    </submittedName>
</protein>
<dbReference type="InterPro" id="IPR036047">
    <property type="entry name" value="F-box-like_dom_sf"/>
</dbReference>
<dbReference type="HOGENOM" id="CLU_740530_0_0_1"/>
<dbReference type="Pfam" id="PF03478">
    <property type="entry name" value="Beta-prop_KIB1-4"/>
    <property type="match status" value="1"/>
</dbReference>
<dbReference type="SUPFAM" id="SSF81383">
    <property type="entry name" value="F-box domain"/>
    <property type="match status" value="1"/>
</dbReference>
<keyword evidence="4" id="KW-1185">Reference proteome</keyword>
<feature type="domain" description="F-box" evidence="1">
    <location>
        <begin position="8"/>
        <end position="43"/>
    </location>
</feature>
<dbReference type="InterPro" id="IPR005174">
    <property type="entry name" value="KIB1-4_b-propeller"/>
</dbReference>
<organism evidence="3">
    <name type="scientific">Oryza brachyantha</name>
    <name type="common">malo sina</name>
    <dbReference type="NCBI Taxonomy" id="4533"/>
    <lineage>
        <taxon>Eukaryota</taxon>
        <taxon>Viridiplantae</taxon>
        <taxon>Streptophyta</taxon>
        <taxon>Embryophyta</taxon>
        <taxon>Tracheophyta</taxon>
        <taxon>Spermatophyta</taxon>
        <taxon>Magnoliopsida</taxon>
        <taxon>Liliopsida</taxon>
        <taxon>Poales</taxon>
        <taxon>Poaceae</taxon>
        <taxon>BOP clade</taxon>
        <taxon>Oryzoideae</taxon>
        <taxon>Oryzeae</taxon>
        <taxon>Oryzinae</taxon>
        <taxon>Oryza</taxon>
    </lineage>
</organism>
<evidence type="ECO:0000259" key="2">
    <source>
        <dbReference type="Pfam" id="PF03478"/>
    </source>
</evidence>
<dbReference type="OMA" id="FHAHGHQ"/>
<dbReference type="EnsemblPlants" id="OB02G22470.1">
    <property type="protein sequence ID" value="OB02G22470.1"/>
    <property type="gene ID" value="OB02G22470"/>
</dbReference>
<dbReference type="PANTHER" id="PTHR33110">
    <property type="entry name" value="F-BOX/KELCH-REPEAT PROTEIN-RELATED"/>
    <property type="match status" value="1"/>
</dbReference>
<dbReference type="InterPro" id="IPR001810">
    <property type="entry name" value="F-box_dom"/>
</dbReference>
<dbReference type="CDD" id="cd09917">
    <property type="entry name" value="F-box_SF"/>
    <property type="match status" value="1"/>
</dbReference>
<dbReference type="eggNOG" id="KOG3126">
    <property type="taxonomic scope" value="Eukaryota"/>
</dbReference>
<proteinExistence type="predicted"/>
<reference evidence="3" key="1">
    <citation type="submission" date="2013-04" db="UniProtKB">
        <authorList>
            <consortium name="EnsemblPlants"/>
        </authorList>
    </citation>
    <scope>IDENTIFICATION</scope>
</reference>
<evidence type="ECO:0000313" key="4">
    <source>
        <dbReference type="Proteomes" id="UP000006038"/>
    </source>
</evidence>
<sequence>MADANMEWAELPRKCLATILSHLPCILDHIMFSGVCKRWRTVAGRNLPLMQPWLLMPSTSATSFFCVACGHTHQGPRMPDCARGARLCGSFLGGWLAAADIPGTSGPPLPWNRAPAMLNLCTGERVDLPRSLLGNNPGVTNINFFHVITFSAYYAAATVSGKPNIVFWRGDMSSWTPPMLKWDAPMKKWKKLLPKDPIEDVKYFVISPLGNGFHVLTNREDLLVYTPNTNDKRRELTMSSVERYRVRKNPSPTMPEPGEVLARFLVVSRGKMLMVVKFVSSENATVAFDVFRLDRQQPPSWSLKKVPLDTLTDRSIFLKRGCSVSLDDSPRYLLPG</sequence>
<evidence type="ECO:0000259" key="1">
    <source>
        <dbReference type="Pfam" id="PF00646"/>
    </source>
</evidence>
<feature type="domain" description="KIB1-4 beta-propeller" evidence="2">
    <location>
        <begin position="77"/>
        <end position="329"/>
    </location>
</feature>
<dbReference type="Gramene" id="OB02G22470.1">
    <property type="protein sequence ID" value="OB02G22470.1"/>
    <property type="gene ID" value="OB02G22470"/>
</dbReference>
<dbReference type="Pfam" id="PF00646">
    <property type="entry name" value="F-box"/>
    <property type="match status" value="1"/>
</dbReference>
<dbReference type="AlphaFoldDB" id="J3LC80"/>
<evidence type="ECO:0000313" key="3">
    <source>
        <dbReference type="EnsemblPlants" id="OB02G22470.1"/>
    </source>
</evidence>
<name>J3LC80_ORYBR</name>
<dbReference type="PANTHER" id="PTHR33110:SF69">
    <property type="entry name" value="OS02G0318200 PROTEIN"/>
    <property type="match status" value="1"/>
</dbReference>
<dbReference type="Proteomes" id="UP000006038">
    <property type="component" value="Unassembled WGS sequence"/>
</dbReference>
<dbReference type="Gene3D" id="1.20.1280.50">
    <property type="match status" value="1"/>
</dbReference>
<accession>J3LC80</accession>